<name>A0A6J7DWZ3_9ZZZZ</name>
<dbReference type="Gene3D" id="3.40.190.80">
    <property type="match status" value="1"/>
</dbReference>
<protein>
    <submittedName>
        <fullName evidence="2">Unannotated protein</fullName>
    </submittedName>
</protein>
<dbReference type="InterPro" id="IPR050725">
    <property type="entry name" value="CysQ/Inositol_MonoPase"/>
</dbReference>
<organism evidence="2">
    <name type="scientific">freshwater metagenome</name>
    <dbReference type="NCBI Taxonomy" id="449393"/>
    <lineage>
        <taxon>unclassified sequences</taxon>
        <taxon>metagenomes</taxon>
        <taxon>ecological metagenomes</taxon>
    </lineage>
</organism>
<dbReference type="PROSITE" id="PS50206">
    <property type="entry name" value="RHODANESE_3"/>
    <property type="match status" value="1"/>
</dbReference>
<gene>
    <name evidence="2" type="ORF">UFOPK3376_00981</name>
</gene>
<dbReference type="InterPro" id="IPR001763">
    <property type="entry name" value="Rhodanese-like_dom"/>
</dbReference>
<dbReference type="AlphaFoldDB" id="A0A6J7DWZ3"/>
<evidence type="ECO:0000313" key="2">
    <source>
        <dbReference type="EMBL" id="CAB4873550.1"/>
    </source>
</evidence>
<dbReference type="InterPro" id="IPR000760">
    <property type="entry name" value="Inositol_monophosphatase-like"/>
</dbReference>
<dbReference type="SUPFAM" id="SSF56655">
    <property type="entry name" value="Carbohydrate phosphatase"/>
    <property type="match status" value="1"/>
</dbReference>
<feature type="domain" description="Rhodanese" evidence="1">
    <location>
        <begin position="179"/>
        <end position="213"/>
    </location>
</feature>
<dbReference type="GO" id="GO:0050427">
    <property type="term" value="P:3'-phosphoadenosine 5'-phosphosulfate metabolic process"/>
    <property type="evidence" value="ECO:0007669"/>
    <property type="project" value="TreeGrafter"/>
</dbReference>
<dbReference type="GO" id="GO:0008441">
    <property type="term" value="F:3'(2'),5'-bisphosphate nucleotidase activity"/>
    <property type="evidence" value="ECO:0007669"/>
    <property type="project" value="TreeGrafter"/>
</dbReference>
<dbReference type="EMBL" id="CAFBLP010000018">
    <property type="protein sequence ID" value="CAB4873550.1"/>
    <property type="molecule type" value="Genomic_DNA"/>
</dbReference>
<dbReference type="PANTHER" id="PTHR43028:SF5">
    <property type="entry name" value="3'(2'),5'-BISPHOSPHATE NUCLEOTIDASE 1"/>
    <property type="match status" value="1"/>
</dbReference>
<dbReference type="Pfam" id="PF00459">
    <property type="entry name" value="Inositol_P"/>
    <property type="match status" value="2"/>
</dbReference>
<evidence type="ECO:0000259" key="1">
    <source>
        <dbReference type="PROSITE" id="PS50206"/>
    </source>
</evidence>
<dbReference type="PANTHER" id="PTHR43028">
    <property type="entry name" value="3'(2'),5'-BISPHOSPHATE NUCLEOTIDASE 1"/>
    <property type="match status" value="1"/>
</dbReference>
<proteinExistence type="predicted"/>
<dbReference type="CDD" id="cd01638">
    <property type="entry name" value="CysQ"/>
    <property type="match status" value="1"/>
</dbReference>
<accession>A0A6J7DWZ3</accession>
<sequence>MSIVPDTATSAETDAALASRLAVEAGRMLVELREQLFNDGAPPWQVKDTGDIMSHRFLLKALSALRPGDAVLSEEGADTSHRIGADRVWIIDPLDGTNEYGEHGRFDWAVHIALWEHDRLTAAAVSLPAHDMVFATDPAPPLPERRSDRPRLITSRNRAPYAAVIVANELGCDAVRLGSAGAKAMAVVLGEADIYVHDGGMYQWDSAAPAGVAAAAGMHTSRIDGSPLIYNDPDAWLPDFLVCRPELAEPVLDALWGDRWREHRDNGWQ</sequence>
<reference evidence="2" key="1">
    <citation type="submission" date="2020-05" db="EMBL/GenBank/DDBJ databases">
        <authorList>
            <person name="Chiriac C."/>
            <person name="Salcher M."/>
            <person name="Ghai R."/>
            <person name="Kavagutti S V."/>
        </authorList>
    </citation>
    <scope>NUCLEOTIDE SEQUENCE</scope>
</reference>
<dbReference type="GO" id="GO:0000103">
    <property type="term" value="P:sulfate assimilation"/>
    <property type="evidence" value="ECO:0007669"/>
    <property type="project" value="TreeGrafter"/>
</dbReference>
<dbReference type="Gene3D" id="3.30.540.10">
    <property type="entry name" value="Fructose-1,6-Bisphosphatase, subunit A, domain 1"/>
    <property type="match status" value="1"/>
</dbReference>
<dbReference type="PRINTS" id="PR00377">
    <property type="entry name" value="IMPHPHTASES"/>
</dbReference>